<gene>
    <name evidence="1" type="ORF">L2X98_27030</name>
</gene>
<evidence type="ECO:0000313" key="2">
    <source>
        <dbReference type="Proteomes" id="UP001054811"/>
    </source>
</evidence>
<evidence type="ECO:0000313" key="1">
    <source>
        <dbReference type="EMBL" id="UUT34316.1"/>
    </source>
</evidence>
<sequence>MPNTKEIAATIRVDGSVTLEVDGRVETLATTRPEDARREVVQRAGIRAASLGRPVPVIVTEPDGAVQLVVATDGSVTVVEDTHPAPAPADTPVPNACARRCRAGQRGPGRRGGHRGTG</sequence>
<accession>A0ABY5NGS6</accession>
<organism evidence="1 2">
    <name type="scientific">Microbacterium elymi</name>
    <dbReference type="NCBI Taxonomy" id="2909587"/>
    <lineage>
        <taxon>Bacteria</taxon>
        <taxon>Bacillati</taxon>
        <taxon>Actinomycetota</taxon>
        <taxon>Actinomycetes</taxon>
        <taxon>Micrococcales</taxon>
        <taxon>Microbacteriaceae</taxon>
        <taxon>Microbacterium</taxon>
    </lineage>
</organism>
<reference evidence="1" key="1">
    <citation type="submission" date="2022-01" db="EMBL/GenBank/DDBJ databases">
        <title>Microbacterium eymi and Microbacterium rhizovicinus sp. nov., isolated from the rhizospheric soil of Elymus tsukushiensis, a plant native to the Dokdo Islands, Republic of Korea.</title>
        <authorList>
            <person name="Hwang Y.J."/>
        </authorList>
    </citation>
    <scope>NUCLEOTIDE SEQUENCE</scope>
    <source>
        <strain evidence="1">KUDC0405</strain>
    </source>
</reference>
<keyword evidence="2" id="KW-1185">Reference proteome</keyword>
<protein>
    <recommendedName>
        <fullName evidence="3">DUF421 domain-containing protein</fullName>
    </recommendedName>
</protein>
<dbReference type="RefSeq" id="WP_259610829.1">
    <property type="nucleotide sequence ID" value="NZ_CP091139.2"/>
</dbReference>
<proteinExistence type="predicted"/>
<dbReference type="Proteomes" id="UP001054811">
    <property type="component" value="Chromosome"/>
</dbReference>
<dbReference type="EMBL" id="CP091139">
    <property type="protein sequence ID" value="UUT34316.1"/>
    <property type="molecule type" value="Genomic_DNA"/>
</dbReference>
<name>A0ABY5NGS6_9MICO</name>
<evidence type="ECO:0008006" key="3">
    <source>
        <dbReference type="Google" id="ProtNLM"/>
    </source>
</evidence>